<comment type="caution">
    <text evidence="1">The sequence shown here is derived from an EMBL/GenBank/DDBJ whole genome shotgun (WGS) entry which is preliminary data.</text>
</comment>
<gene>
    <name evidence="1" type="ORF">M3215_16785</name>
</gene>
<proteinExistence type="predicted"/>
<keyword evidence="2" id="KW-1185">Reference proteome</keyword>
<protein>
    <submittedName>
        <fullName evidence="1">Uncharacterized protein</fullName>
    </submittedName>
</protein>
<accession>A0ACC6AAP0</accession>
<sequence>MYKKQLVNSNNINYLLFEPTHENRPMLLLHGQEDQIISPIGQQSFYEQALASGEVENSHLSLTPYPHINHSVSLPMLENIVNWIEEKFVITKNTHQL</sequence>
<evidence type="ECO:0000313" key="1">
    <source>
        <dbReference type="EMBL" id="MCM3737408.1"/>
    </source>
</evidence>
<evidence type="ECO:0000313" key="2">
    <source>
        <dbReference type="Proteomes" id="UP001202289"/>
    </source>
</evidence>
<dbReference type="Proteomes" id="UP001202289">
    <property type="component" value="Unassembled WGS sequence"/>
</dbReference>
<reference evidence="1" key="1">
    <citation type="submission" date="2022-05" db="EMBL/GenBank/DDBJ databases">
        <title>Comparative Genomics of Spacecraft Associated Microbes.</title>
        <authorList>
            <person name="Tran M.T."/>
            <person name="Wright A."/>
            <person name="Seuylemezian A."/>
            <person name="Eisen J."/>
            <person name="Coil D."/>
        </authorList>
    </citation>
    <scope>NUCLEOTIDE SEQUENCE</scope>
    <source>
        <strain evidence="1">FAIRING 10M-2.2</strain>
    </source>
</reference>
<name>A0ACC6AAP0_9BACI</name>
<organism evidence="1 2">
    <name type="scientific">Bacillus cytotoxicus</name>
    <dbReference type="NCBI Taxonomy" id="580165"/>
    <lineage>
        <taxon>Bacteria</taxon>
        <taxon>Bacillati</taxon>
        <taxon>Bacillota</taxon>
        <taxon>Bacilli</taxon>
        <taxon>Bacillales</taxon>
        <taxon>Bacillaceae</taxon>
        <taxon>Bacillus</taxon>
        <taxon>Bacillus cereus group</taxon>
    </lineage>
</organism>
<dbReference type="EMBL" id="JAMBOP010000023">
    <property type="protein sequence ID" value="MCM3737408.1"/>
    <property type="molecule type" value="Genomic_DNA"/>
</dbReference>